<name>A0A2U0I5J0_9FLAO</name>
<gene>
    <name evidence="1" type="ORF">DDV96_03695</name>
</gene>
<reference evidence="1 2" key="1">
    <citation type="submission" date="2018-04" db="EMBL/GenBank/DDBJ databases">
        <title>Marixanthomonas spongiae HN-E44 sp. nov., isolated from a marine sponge.</title>
        <authorList>
            <person name="Luo L."/>
            <person name="Zhuang L."/>
        </authorList>
    </citation>
    <scope>NUCLEOTIDE SEQUENCE [LARGE SCALE GENOMIC DNA]</scope>
    <source>
        <strain evidence="1 2">HN-E44</strain>
    </source>
</reference>
<organism evidence="1 2">
    <name type="scientific">Marixanthomonas spongiae</name>
    <dbReference type="NCBI Taxonomy" id="2174845"/>
    <lineage>
        <taxon>Bacteria</taxon>
        <taxon>Pseudomonadati</taxon>
        <taxon>Bacteroidota</taxon>
        <taxon>Flavobacteriia</taxon>
        <taxon>Flavobacteriales</taxon>
        <taxon>Flavobacteriaceae</taxon>
        <taxon>Marixanthomonas</taxon>
    </lineage>
</organism>
<proteinExistence type="predicted"/>
<evidence type="ECO:0000313" key="2">
    <source>
        <dbReference type="Proteomes" id="UP000245962"/>
    </source>
</evidence>
<sequence>MKQTILSLFIFLSSYTITSANELFSFSLGENYKFEKTHSVNIGIQATIHLVVAKNRDTRNYDLLPFYVNANQEITQLETTSYDKIPEIISYHHNANTVTLLNYQDDQLTLVDFDIETGNASSKRVDDFEKPEHIFRLPNKTIFLEVDRRGEHITVTELESVNSIHSESVPIPEVSQKEVRRLFKEAIEEVFTDEYVKNGSISEFQAYYESDKFIIVKNDERKDFIETFEIDPKNPKVLSIKEFNLDKLDKVKDRNSYLVKDRLFSVVIGKKDLNLTINNLTTGMEEKSFLLSEDLGQGGISDDYKAFLKQAKRNKITSTVAVNHTKEGNYSVTIDYVDAVSYHYNHNWFFMHQMMWQQQMLMQQTMMPGGFGPNPELYNEVDVVYFKEKPEAITFVLSKQLDVLENVNPETTYTYVDKEKYMEDLDENKTIRNYSVGFLEHEYRYIYTDKKEEMIYIKTEPIE</sequence>
<accession>A0A2U0I5J0</accession>
<dbReference type="AlphaFoldDB" id="A0A2U0I5J0"/>
<keyword evidence="2" id="KW-1185">Reference proteome</keyword>
<dbReference type="EMBL" id="QEHR01000002">
    <property type="protein sequence ID" value="PVW16373.1"/>
    <property type="molecule type" value="Genomic_DNA"/>
</dbReference>
<comment type="caution">
    <text evidence="1">The sequence shown here is derived from an EMBL/GenBank/DDBJ whole genome shotgun (WGS) entry which is preliminary data.</text>
</comment>
<dbReference type="OrthoDB" id="1184750at2"/>
<evidence type="ECO:0000313" key="1">
    <source>
        <dbReference type="EMBL" id="PVW16373.1"/>
    </source>
</evidence>
<protein>
    <submittedName>
        <fullName evidence="1">Uncharacterized protein</fullName>
    </submittedName>
</protein>
<dbReference type="RefSeq" id="WP_116693391.1">
    <property type="nucleotide sequence ID" value="NZ_QEHR01000002.1"/>
</dbReference>
<dbReference type="Proteomes" id="UP000245962">
    <property type="component" value="Unassembled WGS sequence"/>
</dbReference>